<dbReference type="GO" id="GO:0006281">
    <property type="term" value="P:DNA repair"/>
    <property type="evidence" value="ECO:0007669"/>
    <property type="project" value="UniProtKB-KW"/>
</dbReference>
<evidence type="ECO:0000256" key="10">
    <source>
        <dbReference type="ARBA" id="ARBA00023204"/>
    </source>
</evidence>
<keyword evidence="11" id="KW-0206">Cytoskeleton</keyword>
<comment type="subunit">
    <text evidence="15">Interacts (via N-terminus) with ATRIP. Interacts with ATM, ATR and MDC1. Interacts with XPA (via N-terminus) upon UV irradiation. Interacts with CEP83, CCDC92, TTBK2, DVL3, NPHP3 and weakly with NPHP4. Interacts with DZIP1.</text>
</comment>
<feature type="region of interest" description="Disordered" evidence="18">
    <location>
        <begin position="178"/>
        <end position="447"/>
    </location>
</feature>
<evidence type="ECO:0000259" key="19">
    <source>
        <dbReference type="PROSITE" id="PS50020"/>
    </source>
</evidence>
<comment type="subcellular location">
    <subcellularLocation>
        <location evidence="1">Cytoplasm</location>
        <location evidence="1">Cytoskeleton</location>
        <location evidence="1">Microtubule organizing center</location>
        <location evidence="1">Centrosome</location>
        <location evidence="1">Centriole</location>
    </subcellularLocation>
    <subcellularLocation>
        <location evidence="2">Nucleus</location>
    </subcellularLocation>
</comment>
<gene>
    <name evidence="20" type="primary">CABZ01087562.1</name>
</gene>
<evidence type="ECO:0000313" key="20">
    <source>
        <dbReference type="EMBL" id="SBP40435.1"/>
    </source>
</evidence>
<evidence type="ECO:0000256" key="3">
    <source>
        <dbReference type="ARBA" id="ARBA00022490"/>
    </source>
</evidence>
<dbReference type="PROSITE" id="PS50020">
    <property type="entry name" value="WW_DOMAIN_2"/>
    <property type="match status" value="1"/>
</dbReference>
<keyword evidence="6" id="KW-0227">DNA damage</keyword>
<keyword evidence="7" id="KW-0498">Mitosis</keyword>
<feature type="compositionally biased region" description="Low complexity" evidence="18">
    <location>
        <begin position="233"/>
        <end position="248"/>
    </location>
</feature>
<keyword evidence="13" id="KW-0131">Cell cycle</keyword>
<dbReference type="PANTHER" id="PTHR18902">
    <property type="entry name" value="NUCLEAR MITOTIC APPARATUS PROTEIN 1-RELATED"/>
    <property type="match status" value="1"/>
</dbReference>
<feature type="compositionally biased region" description="Basic residues" evidence="18">
    <location>
        <begin position="111"/>
        <end position="128"/>
    </location>
</feature>
<dbReference type="AlphaFoldDB" id="A0A1A7ZEC1"/>
<evidence type="ECO:0000256" key="14">
    <source>
        <dbReference type="ARBA" id="ARBA00056906"/>
    </source>
</evidence>
<feature type="compositionally biased region" description="Basic and acidic residues" evidence="18">
    <location>
        <begin position="422"/>
        <end position="447"/>
    </location>
</feature>
<feature type="domain" description="WW" evidence="19">
    <location>
        <begin position="55"/>
        <end position="88"/>
    </location>
</feature>
<keyword evidence="10" id="KW-0234">DNA repair</keyword>
<evidence type="ECO:0000256" key="11">
    <source>
        <dbReference type="ARBA" id="ARBA00023212"/>
    </source>
</evidence>
<proteinExistence type="predicted"/>
<dbReference type="GO" id="GO:0005814">
    <property type="term" value="C:centriole"/>
    <property type="evidence" value="ECO:0007669"/>
    <property type="project" value="UniProtKB-SubCell"/>
</dbReference>
<keyword evidence="3" id="KW-0963">Cytoplasm</keyword>
<reference evidence="20" key="2">
    <citation type="submission" date="2016-06" db="EMBL/GenBank/DDBJ databases">
        <title>The genome of a short-lived fish provides insights into sex chromosome evolution and the genetic control of aging.</title>
        <authorList>
            <person name="Reichwald K."/>
            <person name="Felder M."/>
            <person name="Petzold A."/>
            <person name="Koch P."/>
            <person name="Groth M."/>
            <person name="Platzer M."/>
        </authorList>
    </citation>
    <scope>NUCLEOTIDE SEQUENCE</scope>
    <source>
        <tissue evidence="20">Brain</tissue>
    </source>
</reference>
<protein>
    <recommendedName>
        <fullName evidence="16">Centrosomal protein of 164 kDa</fullName>
    </recommendedName>
</protein>
<reference evidence="20" key="1">
    <citation type="submission" date="2016-05" db="EMBL/GenBank/DDBJ databases">
        <authorList>
            <person name="Lavstsen T."/>
            <person name="Jespersen J.S."/>
        </authorList>
    </citation>
    <scope>NUCLEOTIDE SEQUENCE</scope>
    <source>
        <tissue evidence="20">Brain</tissue>
    </source>
</reference>
<feature type="region of interest" description="Disordered" evidence="18">
    <location>
        <begin position="468"/>
        <end position="487"/>
    </location>
</feature>
<evidence type="ECO:0000256" key="15">
    <source>
        <dbReference type="ARBA" id="ARBA00061715"/>
    </source>
</evidence>
<evidence type="ECO:0000256" key="12">
    <source>
        <dbReference type="ARBA" id="ARBA00023242"/>
    </source>
</evidence>
<evidence type="ECO:0000256" key="17">
    <source>
        <dbReference type="SAM" id="Coils"/>
    </source>
</evidence>
<evidence type="ECO:0000256" key="1">
    <source>
        <dbReference type="ARBA" id="ARBA00004114"/>
    </source>
</evidence>
<feature type="coiled-coil region" evidence="17">
    <location>
        <begin position="904"/>
        <end position="945"/>
    </location>
</feature>
<feature type="region of interest" description="Disordered" evidence="18">
    <location>
        <begin position="794"/>
        <end position="850"/>
    </location>
</feature>
<evidence type="ECO:0000256" key="16">
    <source>
        <dbReference type="ARBA" id="ARBA00067900"/>
    </source>
</evidence>
<evidence type="ECO:0000256" key="9">
    <source>
        <dbReference type="ARBA" id="ARBA00023054"/>
    </source>
</evidence>
<evidence type="ECO:0000256" key="18">
    <source>
        <dbReference type="SAM" id="MobiDB-lite"/>
    </source>
</evidence>
<keyword evidence="9 17" id="KW-0175">Coiled coil</keyword>
<dbReference type="InterPro" id="IPR051841">
    <property type="entry name" value="MT-Golgi_org_protein"/>
</dbReference>
<keyword evidence="5" id="KW-0132">Cell division</keyword>
<evidence type="ECO:0000256" key="2">
    <source>
        <dbReference type="ARBA" id="ARBA00004123"/>
    </source>
</evidence>
<dbReference type="GO" id="GO:0097539">
    <property type="term" value="C:ciliary transition fiber"/>
    <property type="evidence" value="ECO:0007669"/>
    <property type="project" value="TreeGrafter"/>
</dbReference>
<evidence type="ECO:0000256" key="7">
    <source>
        <dbReference type="ARBA" id="ARBA00022776"/>
    </source>
</evidence>
<dbReference type="InterPro" id="IPR001202">
    <property type="entry name" value="WW_dom"/>
</dbReference>
<sequence length="1189" mass="134740">MTATAVIGDQLVFEEDYDENYSPSTQEIHEYAREIGIDPNNEPELLWLAQQGMLAPLPPEWKPCQDVTGDIYYFNFSTGQSIWDHPCDEHYRSLVIQERERLQLTAAAAGRAKKDKKQKKEKKGKKEKKKEQLKTPSTLTSPLGPITSPLGSLGLLRGIGALGQNPLPGSASLLRGSCDSSGGLEPLKTSLPSPRGRGASSLVGTRQEERVLLALPGLHDEDDEKEEEKVSESEPSPRGSDRLLNNLHLDLDTLGGGLQYEDSEVSEAGPAEERTEPELQDLVLSGDHSPESPSHQQGLEINVLSDIISPLEKDDREEAHRDEERGDGGAKTESQVLSQDDNIKDDQLVLHRSSPSPPLSSTPHHQEAQGLVGLQRPETSRGRRSQILDGQLEGDEPSSEKQGEPLEPRGKFQKEEEEEEVGDRAQHVEKECKKEEGETMRKETEQEIQKEKECLLKKKERKMRLLQEQLRKEEEEEERRLKEESEERLRVLQQHLLSKRREEEARLKEESLGSLEELKESVRREREMQQQKIRDEIEVMIKELRITQEEERAAAHGRLEAQMKQDLERLRADSEEELQAERRRLLREQEEKLSCLKQELGDVLQKVRQEVQCDHERKLEQLKEDHSREMNSIREKYAKEESALRESLLHTLQEDRELLQASHTVQLEKLRLQLDAQMQKAPLAHSDKAADPKTMRKMLREEEVDLDAQIEAVPRLVQERDQLKEELKRRTEEVALARQLTIRAREEKKEAMERMREKRDKARVETRRAMEDKEKLEREVLLLKEKCDYFSQQISEQKRTEGGSSSSQTEQSRKQPTAPSSDWIDSSLHTDDLDDAPLSPAPDSHGGMDRYRRYVSSHDAAIQKAKLLLEWENNRLMERRAALKAVQRGSSQDPHLTGETSRTLQQEARDLAELEQTVQRGNSLLQKTEEHLQQLESSMAEELLLDDYSQLAGERKVTFDVTESDGGSSSNLEPPDGTGSPPTVPAKVQLLAESLQHISSQLNSVLGVLSSLTQRGGSTPYTPLSVSHPSLTATSVPAIPQEQNPSPITAAPPPLMSLPKPLWSQGLQTGSTAAPLSGEPRASTDLINSRWSQIFPGSAADRSSTRTSPLYPSYTPASEHIRNLRVTQKSVEVDGQRLQGLIDSNKRWLDLRKKDTSVPLFIRYRPLPSQSSLVQLGLDDNNQIRVYHY</sequence>
<feature type="region of interest" description="Disordered" evidence="18">
    <location>
        <begin position="748"/>
        <end position="768"/>
    </location>
</feature>
<dbReference type="GO" id="GO:0005813">
    <property type="term" value="C:centrosome"/>
    <property type="evidence" value="ECO:0007669"/>
    <property type="project" value="TreeGrafter"/>
</dbReference>
<dbReference type="CDD" id="cd00201">
    <property type="entry name" value="WW"/>
    <property type="match status" value="1"/>
</dbReference>
<feature type="region of interest" description="Disordered" evidence="18">
    <location>
        <begin position="107"/>
        <end position="146"/>
    </location>
</feature>
<dbReference type="SMART" id="SM00456">
    <property type="entry name" value="WW"/>
    <property type="match status" value="1"/>
</dbReference>
<dbReference type="GO" id="GO:0051301">
    <property type="term" value="P:cell division"/>
    <property type="evidence" value="ECO:0007669"/>
    <property type="project" value="UniProtKB-KW"/>
</dbReference>
<accession>A0A1A7ZEC1</accession>
<dbReference type="SUPFAM" id="SSF51045">
    <property type="entry name" value="WW domain"/>
    <property type="match status" value="1"/>
</dbReference>
<dbReference type="GO" id="GO:0005634">
    <property type="term" value="C:nucleus"/>
    <property type="evidence" value="ECO:0007669"/>
    <property type="project" value="UniProtKB-SubCell"/>
</dbReference>
<evidence type="ECO:0000256" key="4">
    <source>
        <dbReference type="ARBA" id="ARBA00022553"/>
    </source>
</evidence>
<keyword evidence="8" id="KW-0970">Cilium biogenesis/degradation</keyword>
<feature type="compositionally biased region" description="Basic and acidic residues" evidence="18">
    <location>
        <begin position="311"/>
        <end position="330"/>
    </location>
</feature>
<evidence type="ECO:0000256" key="5">
    <source>
        <dbReference type="ARBA" id="ARBA00022618"/>
    </source>
</evidence>
<dbReference type="Gene3D" id="3.30.1470.10">
    <property type="entry name" value="Photosystem I PsaD, reaction center subunit II"/>
    <property type="match status" value="1"/>
</dbReference>
<feature type="region of interest" description="Disordered" evidence="18">
    <location>
        <begin position="960"/>
        <end position="985"/>
    </location>
</feature>
<dbReference type="InterPro" id="IPR036020">
    <property type="entry name" value="WW_dom_sf"/>
</dbReference>
<feature type="compositionally biased region" description="Polar residues" evidence="18">
    <location>
        <begin position="814"/>
        <end position="824"/>
    </location>
</feature>
<dbReference type="Pfam" id="PF00397">
    <property type="entry name" value="WW"/>
    <property type="match status" value="1"/>
</dbReference>
<feature type="compositionally biased region" description="Basic and acidic residues" evidence="18">
    <location>
        <begin position="398"/>
        <end position="414"/>
    </location>
</feature>
<dbReference type="EMBL" id="HADY01001950">
    <property type="protein sequence ID" value="SBP40435.1"/>
    <property type="molecule type" value="Transcribed_RNA"/>
</dbReference>
<dbReference type="PANTHER" id="PTHR18902:SF27">
    <property type="entry name" value="CENTROSOMAL PROTEIN OF 164 KDA"/>
    <property type="match status" value="1"/>
</dbReference>
<dbReference type="FunFam" id="3.30.1470.10:FF:000001">
    <property type="entry name" value="Centrosomal protein of 164 kDa"/>
    <property type="match status" value="1"/>
</dbReference>
<evidence type="ECO:0000256" key="13">
    <source>
        <dbReference type="ARBA" id="ARBA00023306"/>
    </source>
</evidence>
<organism evidence="20">
    <name type="scientific">Nothobranchius furzeri</name>
    <name type="common">Turquoise killifish</name>
    <dbReference type="NCBI Taxonomy" id="105023"/>
    <lineage>
        <taxon>Eukaryota</taxon>
        <taxon>Metazoa</taxon>
        <taxon>Chordata</taxon>
        <taxon>Craniata</taxon>
        <taxon>Vertebrata</taxon>
        <taxon>Euteleostomi</taxon>
        <taxon>Actinopterygii</taxon>
        <taxon>Neopterygii</taxon>
        <taxon>Teleostei</taxon>
        <taxon>Neoteleostei</taxon>
        <taxon>Acanthomorphata</taxon>
        <taxon>Ovalentaria</taxon>
        <taxon>Atherinomorphae</taxon>
        <taxon>Cyprinodontiformes</taxon>
        <taxon>Nothobranchiidae</taxon>
        <taxon>Nothobranchius</taxon>
    </lineage>
</organism>
<keyword evidence="12" id="KW-0539">Nucleus</keyword>
<dbReference type="GO" id="GO:0060271">
    <property type="term" value="P:cilium assembly"/>
    <property type="evidence" value="ECO:0007669"/>
    <property type="project" value="TreeGrafter"/>
</dbReference>
<comment type="function">
    <text evidence="14">Plays a role in microtubule organization and/or maintenance for the formation of primary cilia (PC), a microtubule-based structure that protrudes from the surface of epithelial cells. Plays a critical role in G2/M checkpoint and nuclear divisions. A key player in the DNA damage-activated ATR/ATM signaling cascade since it is required for the proper phosphorylation of H2AX, RPA, CHEK2 and CHEK1. Plays a critical role in chromosome segregation, acting as a mediator required for the maintenance of genomic stability through modulation of MDC1, RPA and CHEK1.</text>
</comment>
<name>A0A1A7ZEC1_NOTFU</name>
<evidence type="ECO:0000256" key="8">
    <source>
        <dbReference type="ARBA" id="ARBA00022794"/>
    </source>
</evidence>
<evidence type="ECO:0000256" key="6">
    <source>
        <dbReference type="ARBA" id="ARBA00022763"/>
    </source>
</evidence>
<keyword evidence="4" id="KW-0597">Phosphoprotein</keyword>